<name>A0A0K9PVF4_ZOSMR</name>
<protein>
    <submittedName>
        <fullName evidence="1">Uncharacterized protein</fullName>
    </submittedName>
</protein>
<proteinExistence type="predicted"/>
<comment type="caution">
    <text evidence="1">The sequence shown here is derived from an EMBL/GenBank/DDBJ whole genome shotgun (WGS) entry which is preliminary data.</text>
</comment>
<dbReference type="AlphaFoldDB" id="A0A0K9PVF4"/>
<sequence>MNIYESWKLDFTKKILNIILRICITTAVYTWRPFDH</sequence>
<dbReference type="EMBL" id="LFYR01000642">
    <property type="protein sequence ID" value="KMZ72222.1"/>
    <property type="molecule type" value="Genomic_DNA"/>
</dbReference>
<keyword evidence="2" id="KW-1185">Reference proteome</keyword>
<gene>
    <name evidence="1" type="ORF">ZOSMA_169G00130</name>
</gene>
<evidence type="ECO:0000313" key="2">
    <source>
        <dbReference type="Proteomes" id="UP000036987"/>
    </source>
</evidence>
<reference evidence="2" key="1">
    <citation type="journal article" date="2016" name="Nature">
        <title>The genome of the seagrass Zostera marina reveals angiosperm adaptation to the sea.</title>
        <authorList>
            <person name="Olsen J.L."/>
            <person name="Rouze P."/>
            <person name="Verhelst B."/>
            <person name="Lin Y.-C."/>
            <person name="Bayer T."/>
            <person name="Collen J."/>
            <person name="Dattolo E."/>
            <person name="De Paoli E."/>
            <person name="Dittami S."/>
            <person name="Maumus F."/>
            <person name="Michel G."/>
            <person name="Kersting A."/>
            <person name="Lauritano C."/>
            <person name="Lohaus R."/>
            <person name="Toepel M."/>
            <person name="Tonon T."/>
            <person name="Vanneste K."/>
            <person name="Amirebrahimi M."/>
            <person name="Brakel J."/>
            <person name="Bostroem C."/>
            <person name="Chovatia M."/>
            <person name="Grimwood J."/>
            <person name="Jenkins J.W."/>
            <person name="Jueterbock A."/>
            <person name="Mraz A."/>
            <person name="Stam W.T."/>
            <person name="Tice H."/>
            <person name="Bornberg-Bauer E."/>
            <person name="Green P.J."/>
            <person name="Pearson G.A."/>
            <person name="Procaccini G."/>
            <person name="Duarte C.M."/>
            <person name="Schmutz J."/>
            <person name="Reusch T.B.H."/>
            <person name="Van de Peer Y."/>
        </authorList>
    </citation>
    <scope>NUCLEOTIDE SEQUENCE [LARGE SCALE GENOMIC DNA]</scope>
    <source>
        <strain evidence="2">cv. Finnish</strain>
    </source>
</reference>
<evidence type="ECO:0000313" key="1">
    <source>
        <dbReference type="EMBL" id="KMZ72222.1"/>
    </source>
</evidence>
<dbReference type="Proteomes" id="UP000036987">
    <property type="component" value="Unassembled WGS sequence"/>
</dbReference>
<accession>A0A0K9PVF4</accession>
<organism evidence="1 2">
    <name type="scientific">Zostera marina</name>
    <name type="common">Eelgrass</name>
    <dbReference type="NCBI Taxonomy" id="29655"/>
    <lineage>
        <taxon>Eukaryota</taxon>
        <taxon>Viridiplantae</taxon>
        <taxon>Streptophyta</taxon>
        <taxon>Embryophyta</taxon>
        <taxon>Tracheophyta</taxon>
        <taxon>Spermatophyta</taxon>
        <taxon>Magnoliopsida</taxon>
        <taxon>Liliopsida</taxon>
        <taxon>Zosteraceae</taxon>
        <taxon>Zostera</taxon>
    </lineage>
</organism>